<keyword evidence="2" id="KW-1185">Reference proteome</keyword>
<organism evidence="1 2">
    <name type="scientific">Bifidobacterium oedipodis</name>
    <dbReference type="NCBI Taxonomy" id="2675322"/>
    <lineage>
        <taxon>Bacteria</taxon>
        <taxon>Bacillati</taxon>
        <taxon>Actinomycetota</taxon>
        <taxon>Actinomycetes</taxon>
        <taxon>Bifidobacteriales</taxon>
        <taxon>Bifidobacteriaceae</taxon>
        <taxon>Bifidobacterium</taxon>
    </lineage>
</organism>
<dbReference type="AlphaFoldDB" id="A0A7Y0ERE2"/>
<gene>
    <name evidence="1" type="ORF">G1C95_2242</name>
</gene>
<dbReference type="EMBL" id="JAAIII010000008">
    <property type="protein sequence ID" value="NMM95054.1"/>
    <property type="molecule type" value="Genomic_DNA"/>
</dbReference>
<evidence type="ECO:0000313" key="2">
    <source>
        <dbReference type="Proteomes" id="UP000532194"/>
    </source>
</evidence>
<name>A0A7Y0ERE2_9BIFI</name>
<comment type="caution">
    <text evidence="1">The sequence shown here is derived from an EMBL/GenBank/DDBJ whole genome shotgun (WGS) entry which is preliminary data.</text>
</comment>
<dbReference type="Gene3D" id="1.10.357.10">
    <property type="entry name" value="Tetracycline Repressor, domain 2"/>
    <property type="match status" value="1"/>
</dbReference>
<reference evidence="1 2" key="1">
    <citation type="submission" date="2020-02" db="EMBL/GenBank/DDBJ databases">
        <title>Characterization of phylogenetic diversity of novel bifidobacterial species isolated in Czech ZOOs.</title>
        <authorList>
            <person name="Lugli G.A."/>
            <person name="Vera N.B."/>
            <person name="Ventura M."/>
        </authorList>
    </citation>
    <scope>NUCLEOTIDE SEQUENCE [LARGE SCALE GENOMIC DNA]</scope>
    <source>
        <strain evidence="1 2">DSM 109957</strain>
    </source>
</reference>
<accession>A0A7Y0ERE2</accession>
<protein>
    <submittedName>
        <fullName evidence="1">AcrR family transcriptional regulator</fullName>
    </submittedName>
</protein>
<proteinExistence type="predicted"/>
<sequence length="141" mass="16049">MDDQQLDALHKIRVILRYSLTDAGHAKVTRAVEPSLDDPMTFSANMRFWREQLPQMWLQLIDEGAADGSIVTQYPREASQLLALLLNYWLLPHFYPASKAECRHRVQCLATMMEAIGVPLFDDELVELMVNSAIVACESDK</sequence>
<dbReference type="Proteomes" id="UP000532194">
    <property type="component" value="Unassembled WGS sequence"/>
</dbReference>
<dbReference type="RefSeq" id="WP_240947545.1">
    <property type="nucleotide sequence ID" value="NZ_JAAIII010000008.1"/>
</dbReference>
<evidence type="ECO:0000313" key="1">
    <source>
        <dbReference type="EMBL" id="NMM95054.1"/>
    </source>
</evidence>